<dbReference type="OrthoDB" id="9793626at2"/>
<dbReference type="Pfam" id="PF02826">
    <property type="entry name" value="2-Hacid_dh_C"/>
    <property type="match status" value="1"/>
</dbReference>
<keyword evidence="2" id="KW-0520">NAD</keyword>
<protein>
    <submittedName>
        <fullName evidence="5">Phosphoglycerate dehydrogenase</fullName>
    </submittedName>
</protein>
<keyword evidence="6" id="KW-1185">Reference proteome</keyword>
<name>A0A0F5PZ46_9HYPH</name>
<dbReference type="PANTHER" id="PTHR43333">
    <property type="entry name" value="2-HACID_DH_C DOMAIN-CONTAINING PROTEIN"/>
    <property type="match status" value="1"/>
</dbReference>
<evidence type="ECO:0000313" key="6">
    <source>
        <dbReference type="Proteomes" id="UP000033519"/>
    </source>
</evidence>
<keyword evidence="1" id="KW-0560">Oxidoreductase</keyword>
<dbReference type="InterPro" id="IPR036291">
    <property type="entry name" value="NAD(P)-bd_dom_sf"/>
</dbReference>
<dbReference type="Proteomes" id="UP000033519">
    <property type="component" value="Unassembled WGS sequence"/>
</dbReference>
<sequence>MDKIQLMICAPFEAELVERIRAVAPDRVEVSYEGDLYPPLRYSCDHKGVLTFKRTEEQTARWRANLEKAEVLLDCPIPKEMPGDLVHLKNAKWIQFTSSGIGEFVKRSGMDKSDLLLTTARGVHSGPLAEWSFMALLMYFKKFRFLEAEQKAHRWERYCDEEVAGRTLVTIGAGDLARGVAVVGRALGMRIVAVTRSPDKPREHADMFDEIHGVSELHRLLPQADAIVCTVPHTDETENMLDRTAISLMRPGVAFINTGRGSTIDEVAMIEALRNGKIGFAAIDVAQIEPLPASSPLWDMPNVMINPHSASTVTTENAKITDIFCKNLALYLRGEQAKMSNIFDKQLLY</sequence>
<organism evidence="5 7">
    <name type="scientific">Devosia psychrophila</name>
    <dbReference type="NCBI Taxonomy" id="728005"/>
    <lineage>
        <taxon>Bacteria</taxon>
        <taxon>Pseudomonadati</taxon>
        <taxon>Pseudomonadota</taxon>
        <taxon>Alphaproteobacteria</taxon>
        <taxon>Hyphomicrobiales</taxon>
        <taxon>Devosiaceae</taxon>
        <taxon>Devosia</taxon>
    </lineage>
</organism>
<dbReference type="CDD" id="cd05300">
    <property type="entry name" value="2-Hacid_dh_1"/>
    <property type="match status" value="1"/>
</dbReference>
<dbReference type="EMBL" id="FOMB01000012">
    <property type="protein sequence ID" value="SFC84990.1"/>
    <property type="molecule type" value="Genomic_DNA"/>
</dbReference>
<evidence type="ECO:0000256" key="2">
    <source>
        <dbReference type="ARBA" id="ARBA00023027"/>
    </source>
</evidence>
<evidence type="ECO:0000259" key="3">
    <source>
        <dbReference type="Pfam" id="PF02826"/>
    </source>
</evidence>
<dbReference type="Gene3D" id="3.40.50.720">
    <property type="entry name" value="NAD(P)-binding Rossmann-like Domain"/>
    <property type="match status" value="2"/>
</dbReference>
<evidence type="ECO:0000313" key="4">
    <source>
        <dbReference type="EMBL" id="KKC33933.1"/>
    </source>
</evidence>
<reference evidence="4 6" key="1">
    <citation type="submission" date="2015-03" db="EMBL/GenBank/DDBJ databases">
        <authorList>
            <person name="Lepp D."/>
            <person name="Hassan Y.I."/>
            <person name="Li X.-Z."/>
            <person name="Zhou T."/>
        </authorList>
    </citation>
    <scope>NUCLEOTIDE SEQUENCE [LARGE SCALE GENOMIC DNA]</scope>
    <source>
        <strain evidence="4 6">Cr7-05</strain>
    </source>
</reference>
<dbReference type="InterPro" id="IPR006140">
    <property type="entry name" value="D-isomer_DH_NAD-bd"/>
</dbReference>
<dbReference type="PATRIC" id="fig|728005.3.peg.3618"/>
<dbReference type="AlphaFoldDB" id="A0A0F5PZ46"/>
<evidence type="ECO:0000313" key="5">
    <source>
        <dbReference type="EMBL" id="SFC84990.1"/>
    </source>
</evidence>
<dbReference type="Proteomes" id="UP000182258">
    <property type="component" value="Unassembled WGS sequence"/>
</dbReference>
<proteinExistence type="predicted"/>
<dbReference type="PANTHER" id="PTHR43333:SF1">
    <property type="entry name" value="D-ISOMER SPECIFIC 2-HYDROXYACID DEHYDROGENASE NAD-BINDING DOMAIN-CONTAINING PROTEIN"/>
    <property type="match status" value="1"/>
</dbReference>
<evidence type="ECO:0000256" key="1">
    <source>
        <dbReference type="ARBA" id="ARBA00023002"/>
    </source>
</evidence>
<dbReference type="RefSeq" id="WP_046170077.1">
    <property type="nucleotide sequence ID" value="NZ_FOMB01000012.1"/>
</dbReference>
<reference evidence="5 7" key="2">
    <citation type="submission" date="2016-10" db="EMBL/GenBank/DDBJ databases">
        <authorList>
            <person name="de Groot N.N."/>
        </authorList>
    </citation>
    <scope>NUCLEOTIDE SEQUENCE [LARGE SCALE GENOMIC DNA]</scope>
    <source>
        <strain evidence="5 7">CGMCC 1.10210</strain>
    </source>
</reference>
<dbReference type="SUPFAM" id="SSF51735">
    <property type="entry name" value="NAD(P)-binding Rossmann-fold domains"/>
    <property type="match status" value="1"/>
</dbReference>
<gene>
    <name evidence="5" type="ORF">SAMN04488059_112105</name>
    <name evidence="4" type="ORF">WH91_05945</name>
</gene>
<dbReference type="EMBL" id="LAPV01000073">
    <property type="protein sequence ID" value="KKC33933.1"/>
    <property type="molecule type" value="Genomic_DNA"/>
</dbReference>
<evidence type="ECO:0000313" key="7">
    <source>
        <dbReference type="Proteomes" id="UP000182258"/>
    </source>
</evidence>
<dbReference type="GO" id="GO:0016491">
    <property type="term" value="F:oxidoreductase activity"/>
    <property type="evidence" value="ECO:0007669"/>
    <property type="project" value="UniProtKB-KW"/>
</dbReference>
<dbReference type="GO" id="GO:0051287">
    <property type="term" value="F:NAD binding"/>
    <property type="evidence" value="ECO:0007669"/>
    <property type="project" value="InterPro"/>
</dbReference>
<dbReference type="STRING" id="728005.SAMN04488059_112105"/>
<feature type="domain" description="D-isomer specific 2-hydroxyacid dehydrogenase NAD-binding" evidence="3">
    <location>
        <begin position="134"/>
        <end position="310"/>
    </location>
</feature>
<accession>A0A0F5PZ46</accession>